<dbReference type="Gene3D" id="1.10.357.10">
    <property type="entry name" value="Tetracycline Repressor, domain 2"/>
    <property type="match status" value="1"/>
</dbReference>
<dbReference type="SUPFAM" id="SSF46689">
    <property type="entry name" value="Homeodomain-like"/>
    <property type="match status" value="1"/>
</dbReference>
<gene>
    <name evidence="4" type="ORF">D1010_04360</name>
</gene>
<dbReference type="AlphaFoldDB" id="A0A5P8M2K2"/>
<dbReference type="PANTHER" id="PTHR30055:SF222">
    <property type="entry name" value="REGULATORY PROTEIN"/>
    <property type="match status" value="1"/>
</dbReference>
<dbReference type="GO" id="GO:0003677">
    <property type="term" value="F:DNA binding"/>
    <property type="evidence" value="ECO:0007669"/>
    <property type="project" value="UniProtKB-UniRule"/>
</dbReference>
<dbReference type="EMBL" id="CP045143">
    <property type="protein sequence ID" value="QFR22732.1"/>
    <property type="molecule type" value="Genomic_DNA"/>
</dbReference>
<dbReference type="InterPro" id="IPR009057">
    <property type="entry name" value="Homeodomain-like_sf"/>
</dbReference>
<dbReference type="GO" id="GO:0006355">
    <property type="term" value="P:regulation of DNA-templated transcription"/>
    <property type="evidence" value="ECO:0007669"/>
    <property type="project" value="UniProtKB-ARBA"/>
</dbReference>
<reference evidence="4 5" key="1">
    <citation type="submission" date="2019-10" db="EMBL/GenBank/DDBJ databases">
        <title>The completed genome of Lactobacillus harbinensis M1.</title>
        <authorList>
            <person name="Zheng Y."/>
        </authorList>
    </citation>
    <scope>NUCLEOTIDE SEQUENCE [LARGE SCALE GENOMIC DNA]</scope>
    <source>
        <strain evidence="4 5">M1</strain>
    </source>
</reference>
<feature type="DNA-binding region" description="H-T-H motif" evidence="2">
    <location>
        <begin position="43"/>
        <end position="62"/>
    </location>
</feature>
<protein>
    <submittedName>
        <fullName evidence="4">TetR family transcriptional regulator</fullName>
    </submittedName>
</protein>
<dbReference type="KEGG" id="lhb:D1010_04360"/>
<keyword evidence="1 2" id="KW-0238">DNA-binding</keyword>
<dbReference type="SUPFAM" id="SSF48498">
    <property type="entry name" value="Tetracyclin repressor-like, C-terminal domain"/>
    <property type="match status" value="1"/>
</dbReference>
<sequence length="214" mass="23693">MSLNNVESLFAASLQEADLSEKQKAVLRASLTLFADKGYDRTSTADIARLAGVSEGTVYKKFKTKREIFEAITAPFVDQVLPTAAGEFFQEIAGTAFPDFRGLLTFAVHDRIVFGLTNRRELKIFVQEIVSDPKMFSMLAARASRLFTQGLAPLFKQFQDTGELVRWDAVRIGRYIISTVLAYVLPSVITGTASMDAEQATQEIVAFLMKGLHP</sequence>
<dbReference type="Proteomes" id="UP000326779">
    <property type="component" value="Chromosome"/>
</dbReference>
<dbReference type="PANTHER" id="PTHR30055">
    <property type="entry name" value="HTH-TYPE TRANSCRIPTIONAL REGULATOR RUTR"/>
    <property type="match status" value="1"/>
</dbReference>
<dbReference type="Pfam" id="PF00440">
    <property type="entry name" value="TetR_N"/>
    <property type="match status" value="1"/>
</dbReference>
<dbReference type="InterPro" id="IPR001647">
    <property type="entry name" value="HTH_TetR"/>
</dbReference>
<feature type="domain" description="HTH tetR-type" evidence="3">
    <location>
        <begin position="20"/>
        <end position="80"/>
    </location>
</feature>
<dbReference type="InterPro" id="IPR036271">
    <property type="entry name" value="Tet_transcr_reg_TetR-rel_C_sf"/>
</dbReference>
<organism evidence="4 5">
    <name type="scientific">Schleiferilactobacillus harbinensis</name>
    <dbReference type="NCBI Taxonomy" id="304207"/>
    <lineage>
        <taxon>Bacteria</taxon>
        <taxon>Bacillati</taxon>
        <taxon>Bacillota</taxon>
        <taxon>Bacilli</taxon>
        <taxon>Lactobacillales</taxon>
        <taxon>Lactobacillaceae</taxon>
        <taxon>Schleiferilactobacillus</taxon>
    </lineage>
</organism>
<dbReference type="InterPro" id="IPR050109">
    <property type="entry name" value="HTH-type_TetR-like_transc_reg"/>
</dbReference>
<accession>A0A5P8M2K2</accession>
<evidence type="ECO:0000256" key="1">
    <source>
        <dbReference type="ARBA" id="ARBA00023125"/>
    </source>
</evidence>
<proteinExistence type="predicted"/>
<name>A0A5P8M2K2_9LACO</name>
<evidence type="ECO:0000313" key="5">
    <source>
        <dbReference type="Proteomes" id="UP000326779"/>
    </source>
</evidence>
<dbReference type="RefSeq" id="WP_152260320.1">
    <property type="nucleotide sequence ID" value="NZ_CP045143.1"/>
</dbReference>
<evidence type="ECO:0000256" key="2">
    <source>
        <dbReference type="PROSITE-ProRule" id="PRU00335"/>
    </source>
</evidence>
<dbReference type="PROSITE" id="PS50977">
    <property type="entry name" value="HTH_TETR_2"/>
    <property type="match status" value="1"/>
</dbReference>
<dbReference type="PRINTS" id="PR00455">
    <property type="entry name" value="HTHTETR"/>
</dbReference>
<evidence type="ECO:0000313" key="4">
    <source>
        <dbReference type="EMBL" id="QFR22732.1"/>
    </source>
</evidence>
<evidence type="ECO:0000259" key="3">
    <source>
        <dbReference type="PROSITE" id="PS50977"/>
    </source>
</evidence>